<dbReference type="SUPFAM" id="SSF50692">
    <property type="entry name" value="ADC-like"/>
    <property type="match status" value="1"/>
</dbReference>
<dbReference type="GO" id="GO:0030151">
    <property type="term" value="F:molybdenum ion binding"/>
    <property type="evidence" value="ECO:0007669"/>
    <property type="project" value="TreeGrafter"/>
</dbReference>
<dbReference type="GO" id="GO:0030288">
    <property type="term" value="C:outer membrane-bounded periplasmic space"/>
    <property type="evidence" value="ECO:0007669"/>
    <property type="project" value="TreeGrafter"/>
</dbReference>
<name>A0A1M6E5L2_9FIRM</name>
<dbReference type="InterPro" id="IPR006656">
    <property type="entry name" value="Mopterin_OxRdtase"/>
</dbReference>
<evidence type="ECO:0000256" key="1">
    <source>
        <dbReference type="ARBA" id="ARBA00001942"/>
    </source>
</evidence>
<evidence type="ECO:0000313" key="9">
    <source>
        <dbReference type="EMBL" id="SHI80796.1"/>
    </source>
</evidence>
<evidence type="ECO:0000256" key="4">
    <source>
        <dbReference type="ARBA" id="ARBA00022723"/>
    </source>
</evidence>
<dbReference type="InterPro" id="IPR049032">
    <property type="entry name" value="AhtL-like_N"/>
</dbReference>
<evidence type="ECO:0000256" key="3">
    <source>
        <dbReference type="ARBA" id="ARBA00022505"/>
    </source>
</evidence>
<dbReference type="OrthoDB" id="9803192at2"/>
<proteinExistence type="inferred from homology"/>
<dbReference type="PANTHER" id="PTHR43742:SF10">
    <property type="entry name" value="TRIMETHYLAMINE-N-OXIDE REDUCTASE 2"/>
    <property type="match status" value="1"/>
</dbReference>
<keyword evidence="3" id="KW-0500">Molybdenum</keyword>
<dbReference type="InterPro" id="IPR009010">
    <property type="entry name" value="Asp_de-COase-like_dom_sf"/>
</dbReference>
<evidence type="ECO:0000259" key="8">
    <source>
        <dbReference type="Pfam" id="PF21423"/>
    </source>
</evidence>
<evidence type="ECO:0000256" key="2">
    <source>
        <dbReference type="ARBA" id="ARBA00010312"/>
    </source>
</evidence>
<dbReference type="SUPFAM" id="SSF53706">
    <property type="entry name" value="Formate dehydrogenase/DMSO reductase, domains 1-3"/>
    <property type="match status" value="1"/>
</dbReference>
<dbReference type="RefSeq" id="WP_094757304.1">
    <property type="nucleotide sequence ID" value="NZ_FQYT01000007.1"/>
</dbReference>
<feature type="domain" description="Pyrogallol hydroxytransferase large subunit-like N-terminal" evidence="8">
    <location>
        <begin position="35"/>
        <end position="89"/>
    </location>
</feature>
<protein>
    <submittedName>
        <fullName evidence="9">Trimethylamine-N-oxide reductase (Cytochrome c)</fullName>
    </submittedName>
</protein>
<evidence type="ECO:0000313" key="10">
    <source>
        <dbReference type="Proteomes" id="UP000184342"/>
    </source>
</evidence>
<dbReference type="Gene3D" id="3.40.50.740">
    <property type="match status" value="2"/>
</dbReference>
<keyword evidence="5" id="KW-0560">Oxidoreductase</keyword>
<dbReference type="GO" id="GO:0009055">
    <property type="term" value="F:electron transfer activity"/>
    <property type="evidence" value="ECO:0007669"/>
    <property type="project" value="TreeGrafter"/>
</dbReference>
<evidence type="ECO:0000259" key="6">
    <source>
        <dbReference type="Pfam" id="PF00384"/>
    </source>
</evidence>
<dbReference type="Gene3D" id="2.20.25.340">
    <property type="match status" value="1"/>
</dbReference>
<organism evidence="9 10">
    <name type="scientific">Parasporobacterium paucivorans DSM 15970</name>
    <dbReference type="NCBI Taxonomy" id="1122934"/>
    <lineage>
        <taxon>Bacteria</taxon>
        <taxon>Bacillati</taxon>
        <taxon>Bacillota</taxon>
        <taxon>Clostridia</taxon>
        <taxon>Lachnospirales</taxon>
        <taxon>Lachnospiraceae</taxon>
        <taxon>Parasporobacterium</taxon>
    </lineage>
</organism>
<dbReference type="GO" id="GO:0043546">
    <property type="term" value="F:molybdopterin cofactor binding"/>
    <property type="evidence" value="ECO:0007669"/>
    <property type="project" value="InterPro"/>
</dbReference>
<dbReference type="EMBL" id="FQYT01000007">
    <property type="protein sequence ID" value="SHI80796.1"/>
    <property type="molecule type" value="Genomic_DNA"/>
</dbReference>
<dbReference type="InterPro" id="IPR006657">
    <property type="entry name" value="MoPterin_dinucl-bd_dom"/>
</dbReference>
<feature type="domain" description="Molybdopterin oxidoreductase" evidence="6">
    <location>
        <begin position="95"/>
        <end position="610"/>
    </location>
</feature>
<evidence type="ECO:0000259" key="7">
    <source>
        <dbReference type="Pfam" id="PF01568"/>
    </source>
</evidence>
<gene>
    <name evidence="9" type="ORF">SAMN02745691_00866</name>
</gene>
<comment type="similarity">
    <text evidence="2">Belongs to the prokaryotic molybdopterin-containing oxidoreductase family.</text>
</comment>
<dbReference type="PANTHER" id="PTHR43742">
    <property type="entry name" value="TRIMETHYLAMINE-N-OXIDE REDUCTASE"/>
    <property type="match status" value="1"/>
</dbReference>
<dbReference type="STRING" id="1122934.SAMN02745691_00866"/>
<dbReference type="GO" id="GO:0009061">
    <property type="term" value="P:anaerobic respiration"/>
    <property type="evidence" value="ECO:0007669"/>
    <property type="project" value="TreeGrafter"/>
</dbReference>
<dbReference type="Pfam" id="PF01568">
    <property type="entry name" value="Molydop_binding"/>
    <property type="match status" value="1"/>
</dbReference>
<reference evidence="9 10" key="1">
    <citation type="submission" date="2016-11" db="EMBL/GenBank/DDBJ databases">
        <authorList>
            <person name="Jaros S."/>
            <person name="Januszkiewicz K."/>
            <person name="Wedrychowicz H."/>
        </authorList>
    </citation>
    <scope>NUCLEOTIDE SEQUENCE [LARGE SCALE GENOMIC DNA]</scope>
    <source>
        <strain evidence="9 10">DSM 15970</strain>
    </source>
</reference>
<dbReference type="GO" id="GO:0016491">
    <property type="term" value="F:oxidoreductase activity"/>
    <property type="evidence" value="ECO:0007669"/>
    <property type="project" value="UniProtKB-KW"/>
</dbReference>
<dbReference type="AlphaFoldDB" id="A0A1M6E5L2"/>
<dbReference type="Proteomes" id="UP000184342">
    <property type="component" value="Unassembled WGS sequence"/>
</dbReference>
<keyword evidence="10" id="KW-1185">Reference proteome</keyword>
<dbReference type="Pfam" id="PF21423">
    <property type="entry name" value="AhtL-like_1st"/>
    <property type="match status" value="1"/>
</dbReference>
<evidence type="ECO:0000256" key="5">
    <source>
        <dbReference type="ARBA" id="ARBA00023002"/>
    </source>
</evidence>
<dbReference type="InterPro" id="IPR050612">
    <property type="entry name" value="Prok_Mopterin_Oxidored"/>
</dbReference>
<keyword evidence="4" id="KW-0479">Metal-binding</keyword>
<feature type="domain" description="Molybdopterin dinucleotide-binding" evidence="7">
    <location>
        <begin position="782"/>
        <end position="866"/>
    </location>
</feature>
<accession>A0A1M6E5L2</accession>
<sequence length="886" mass="100262">MQNENVSCVTVGAGTSACSINGSQEVRMTNSSTGGPVFVYVKDGKIVRLTPMDFDETDPESWKIEARGKVFTPPRKTTIAPFTAGQKSMVYSDKRILYPMKRVDFDPNGERNIQNRGVSGYERISWDEAAEIVCGEVNRIKREYGPSAILSTPSSHHLWGNVGYRHSTYFRFMNMMGFTYADHNPDSWEGWHWGGMHMWGFSWRLGNPEQYDLLEDGLKYAEMIVFWSSDPEVNSGIYAAFESTIRRKWLKDLGVKMVFIDPFFNHTANWIGDKWFSPKTGTDHALSFAIAYTWLTEGSYDKEYVATHAYGFEEWSEYVLGKTDGEPKTCEWAEKETGIPACDIRALAREWGKKNTYLAAGGLGGWGGACRATHGIEWSRGMIALATMQGMGKPGSNMWSTTQGAPLDTEFYFPGYAEGGISGDCDNSAAGFKFAWRMFDGKTTFPSPSNINNGQGQHIPRLKIPECIMGKEFQWSGKGFCGGDIPHQMHQYQYPAPGYSRIKMYWKYGGPHIGTMTATNRYAKMYTDSELDFVVSQSIWFEGEVPFADVILPACTNYERWDISEFANCSGYIPDNYTLCNHRVISLQMKCIEPLGESKSDYDIYAFFAKKLGFEGQFTEGKDELAWVEQYYNATDCPKLMTFADFFKKGYLVVPDNTTRKKTVALRWFAEEREKDTPDWGPRCNNSVGYKGLQTQTGKVEFIATSIKRFEEQGFVDEYRPAMHTYVKAWESHHCELAKKYPLGMLSPHPRFSMHTMGDGKDSFMNDIKDHRVEVDGYSYWIIRINSEDAAARGIKEGDLVRAFNDRGSVILYAQVGERTQPGTVHSYESCAVYDPLGKPGCSADRGGCVNILTPDRYMSKYACGMAPNSAQIEVEKWNGDIYEIY</sequence>
<dbReference type="Gene3D" id="2.40.40.20">
    <property type="match status" value="1"/>
</dbReference>
<dbReference type="Pfam" id="PF00384">
    <property type="entry name" value="Molybdopterin"/>
    <property type="match status" value="1"/>
</dbReference>
<comment type="cofactor">
    <cofactor evidence="1">
        <name>Mo-bis(molybdopterin guanine dinucleotide)</name>
        <dbReference type="ChEBI" id="CHEBI:60539"/>
    </cofactor>
</comment>